<dbReference type="PANTHER" id="PTHR43271:SF1">
    <property type="entry name" value="INNER MEMBRANE TRANSPORT PROTEIN YNFM"/>
    <property type="match status" value="1"/>
</dbReference>
<feature type="domain" description="Major facilitator superfamily (MFS) profile" evidence="9">
    <location>
        <begin position="29"/>
        <end position="409"/>
    </location>
</feature>
<feature type="transmembrane region" description="Helical" evidence="8">
    <location>
        <begin position="358"/>
        <end position="380"/>
    </location>
</feature>
<comment type="caution">
    <text evidence="10">The sequence shown here is derived from an EMBL/GenBank/DDBJ whole genome shotgun (WGS) entry which is preliminary data.</text>
</comment>
<feature type="transmembrane region" description="Helical" evidence="8">
    <location>
        <begin position="64"/>
        <end position="87"/>
    </location>
</feature>
<feature type="transmembrane region" description="Helical" evidence="8">
    <location>
        <begin position="268"/>
        <end position="287"/>
    </location>
</feature>
<feature type="transmembrane region" description="Helical" evidence="8">
    <location>
        <begin position="184"/>
        <end position="204"/>
    </location>
</feature>
<organism evidence="10 11">
    <name type="scientific">Tomitella cavernea</name>
    <dbReference type="NCBI Taxonomy" id="1387982"/>
    <lineage>
        <taxon>Bacteria</taxon>
        <taxon>Bacillati</taxon>
        <taxon>Actinomycetota</taxon>
        <taxon>Actinomycetes</taxon>
        <taxon>Mycobacteriales</taxon>
        <taxon>Tomitella</taxon>
    </lineage>
</organism>
<comment type="subcellular location">
    <subcellularLocation>
        <location evidence="1">Cell membrane</location>
        <topology evidence="1">Multi-pass membrane protein</topology>
    </subcellularLocation>
</comment>
<proteinExistence type="inferred from homology"/>
<evidence type="ECO:0000259" key="9">
    <source>
        <dbReference type="PROSITE" id="PS50850"/>
    </source>
</evidence>
<evidence type="ECO:0000256" key="1">
    <source>
        <dbReference type="ARBA" id="ARBA00004651"/>
    </source>
</evidence>
<dbReference type="Gene3D" id="1.20.1250.20">
    <property type="entry name" value="MFS general substrate transporter like domains"/>
    <property type="match status" value="1"/>
</dbReference>
<dbReference type="Pfam" id="PF07690">
    <property type="entry name" value="MFS_1"/>
    <property type="match status" value="1"/>
</dbReference>
<dbReference type="PANTHER" id="PTHR43271">
    <property type="entry name" value="BLL2771 PROTEIN"/>
    <property type="match status" value="1"/>
</dbReference>
<keyword evidence="3" id="KW-0813">Transport</keyword>
<feature type="transmembrane region" description="Helical" evidence="8">
    <location>
        <begin position="30"/>
        <end position="52"/>
    </location>
</feature>
<evidence type="ECO:0000256" key="2">
    <source>
        <dbReference type="ARBA" id="ARBA00008335"/>
    </source>
</evidence>
<dbReference type="InterPro" id="IPR020846">
    <property type="entry name" value="MFS_dom"/>
</dbReference>
<feature type="transmembrane region" description="Helical" evidence="8">
    <location>
        <begin position="322"/>
        <end position="346"/>
    </location>
</feature>
<evidence type="ECO:0000313" key="10">
    <source>
        <dbReference type="EMBL" id="GAA4805591.1"/>
    </source>
</evidence>
<evidence type="ECO:0000256" key="5">
    <source>
        <dbReference type="ARBA" id="ARBA00022692"/>
    </source>
</evidence>
<keyword evidence="4" id="KW-1003">Cell membrane</keyword>
<evidence type="ECO:0000256" key="3">
    <source>
        <dbReference type="ARBA" id="ARBA00022448"/>
    </source>
</evidence>
<name>A0ABP9C6K1_9ACTN</name>
<feature type="transmembrane region" description="Helical" evidence="8">
    <location>
        <begin position="94"/>
        <end position="113"/>
    </location>
</feature>
<keyword evidence="11" id="KW-1185">Reference proteome</keyword>
<evidence type="ECO:0000256" key="4">
    <source>
        <dbReference type="ARBA" id="ARBA00022475"/>
    </source>
</evidence>
<dbReference type="EMBL" id="BAABKQ010000001">
    <property type="protein sequence ID" value="GAA4805591.1"/>
    <property type="molecule type" value="Genomic_DNA"/>
</dbReference>
<feature type="transmembrane region" description="Helical" evidence="8">
    <location>
        <begin position="236"/>
        <end position="256"/>
    </location>
</feature>
<keyword evidence="5 8" id="KW-0812">Transmembrane</keyword>
<evidence type="ECO:0000256" key="8">
    <source>
        <dbReference type="SAM" id="Phobius"/>
    </source>
</evidence>
<dbReference type="InterPro" id="IPR036259">
    <property type="entry name" value="MFS_trans_sf"/>
</dbReference>
<dbReference type="CDD" id="cd17324">
    <property type="entry name" value="MFS_NepI_like"/>
    <property type="match status" value="1"/>
</dbReference>
<keyword evidence="6 8" id="KW-1133">Transmembrane helix</keyword>
<sequence length="414" mass="42117">MAIAAAVRGAAVPALAEFPYRRGSTGFRRIVLALFAGALSTFTVLYSVQALLPALADDFAVSPATASLTLSVSTAMLALGVIPLTALSERLGRIPVMTASLFAAGVFAVAAPFSPSLTVLLVLRALLGLALAGLQATAMSYLAEEVHPRSLGFAMGLYIAGNGIGGMLGRLLAGSLVDVVDWRVALGVTGALSLMCAVVFRAAILPSRGFTPRPAHFAGSMRSVVASFTDSGMLRLYAVGFLLMGGFVTVYNYLGFRLTGPDFGLSQGLVGLIFIVYLAGSAASSAAGRLTERFGRGRMLLLCAVGMLAGIGLMTAGNLAVVIAGLVVVTAGFFGSHAVASGWVGLRAKTLGTQGPAVYLLCYYLGSAAGGTAGGYALHAGGWGGVSWYTGAIAAGVILLAITLLRLSPARAAR</sequence>
<dbReference type="InterPro" id="IPR011701">
    <property type="entry name" value="MFS"/>
</dbReference>
<evidence type="ECO:0000256" key="7">
    <source>
        <dbReference type="ARBA" id="ARBA00023136"/>
    </source>
</evidence>
<reference evidence="11" key="1">
    <citation type="journal article" date="2019" name="Int. J. Syst. Evol. Microbiol.">
        <title>The Global Catalogue of Microorganisms (GCM) 10K type strain sequencing project: providing services to taxonomists for standard genome sequencing and annotation.</title>
        <authorList>
            <consortium name="The Broad Institute Genomics Platform"/>
            <consortium name="The Broad Institute Genome Sequencing Center for Infectious Disease"/>
            <person name="Wu L."/>
            <person name="Ma J."/>
        </authorList>
    </citation>
    <scope>NUCLEOTIDE SEQUENCE [LARGE SCALE GENOMIC DNA]</scope>
    <source>
        <strain evidence="11">JCM 18542</strain>
    </source>
</reference>
<dbReference type="Proteomes" id="UP001500839">
    <property type="component" value="Unassembled WGS sequence"/>
</dbReference>
<protein>
    <submittedName>
        <fullName evidence="10">MFS transporter</fullName>
    </submittedName>
</protein>
<evidence type="ECO:0000313" key="11">
    <source>
        <dbReference type="Proteomes" id="UP001500839"/>
    </source>
</evidence>
<dbReference type="PROSITE" id="PS50850">
    <property type="entry name" value="MFS"/>
    <property type="match status" value="1"/>
</dbReference>
<feature type="transmembrane region" description="Helical" evidence="8">
    <location>
        <begin position="151"/>
        <end position="172"/>
    </location>
</feature>
<feature type="transmembrane region" description="Helical" evidence="8">
    <location>
        <begin position="119"/>
        <end position="139"/>
    </location>
</feature>
<accession>A0ABP9C6K1</accession>
<comment type="similarity">
    <text evidence="2">Belongs to the major facilitator superfamily.</text>
</comment>
<feature type="transmembrane region" description="Helical" evidence="8">
    <location>
        <begin position="386"/>
        <end position="407"/>
    </location>
</feature>
<evidence type="ECO:0000256" key="6">
    <source>
        <dbReference type="ARBA" id="ARBA00022989"/>
    </source>
</evidence>
<keyword evidence="7 8" id="KW-0472">Membrane</keyword>
<feature type="transmembrane region" description="Helical" evidence="8">
    <location>
        <begin position="299"/>
        <end position="316"/>
    </location>
</feature>
<gene>
    <name evidence="10" type="ORF">GCM10023353_05680</name>
</gene>
<dbReference type="SUPFAM" id="SSF103473">
    <property type="entry name" value="MFS general substrate transporter"/>
    <property type="match status" value="1"/>
</dbReference>